<evidence type="ECO:0000259" key="2">
    <source>
        <dbReference type="Pfam" id="PF10536"/>
    </source>
</evidence>
<feature type="domain" description="Reverse transcriptase Ty1/copia-type" evidence="1">
    <location>
        <begin position="7"/>
        <end position="97"/>
    </location>
</feature>
<gene>
    <name evidence="3" type="ORF">E3N88_23871</name>
</gene>
<dbReference type="PANTHER" id="PTHR11439">
    <property type="entry name" value="GAG-POL-RELATED RETROTRANSPOSON"/>
    <property type="match status" value="1"/>
</dbReference>
<dbReference type="CDD" id="cd09272">
    <property type="entry name" value="RNase_HI_RT_Ty1"/>
    <property type="match status" value="1"/>
</dbReference>
<evidence type="ECO:0008006" key="5">
    <source>
        <dbReference type="Google" id="ProtNLM"/>
    </source>
</evidence>
<reference evidence="3 4" key="1">
    <citation type="submission" date="2019-05" db="EMBL/GenBank/DDBJ databases">
        <title>Mikania micrantha, genome provides insights into the molecular mechanism of rapid growth.</title>
        <authorList>
            <person name="Liu B."/>
        </authorList>
    </citation>
    <scope>NUCLEOTIDE SEQUENCE [LARGE SCALE GENOMIC DNA]</scope>
    <source>
        <strain evidence="3">NLD-2019</strain>
        <tissue evidence="3">Leaf</tissue>
    </source>
</reference>
<evidence type="ECO:0000313" key="4">
    <source>
        <dbReference type="Proteomes" id="UP000326396"/>
    </source>
</evidence>
<protein>
    <recommendedName>
        <fullName evidence="5">Reverse transcriptase Ty1/copia-type domain-containing protein</fullName>
    </recommendedName>
</protein>
<dbReference type="OrthoDB" id="418237at2759"/>
<dbReference type="EMBL" id="SZYD01000012">
    <property type="protein sequence ID" value="KAD4586270.1"/>
    <property type="molecule type" value="Genomic_DNA"/>
</dbReference>
<accession>A0A5N6NG42</accession>
<keyword evidence="4" id="KW-1185">Reference proteome</keyword>
<sequence>MQFQKLKGFYQQEGIDYVEVFAPVARLEAIRIFLAYASYMNFTVYQMDVKTAFLYGKVKEEIYVCQHPEFEDSQYPDHVYKLDKALYGLHQAPRAWYIYVDDIIFGSTSSVLCKEFEAVMKKKFEMSAMGKMTFFLGLQVKQDPKEVLIHQGKYQANPKASHLIAVKMIFRYLVGKSRLDRKSTTSGCQHLGDRFVSWQCKKQTTVSTSTAEAEYVAVSSCCSQVIWMQHQFLDYGLNFLDSPIYCDNDAAFQMVKNPAQHSKTKHIDIRTLFFRDCFERYRLISELVSAGLRVVRRSREGSGLLAAVVAGKHRRKGDNEIASAPSLGFEEKINAGCNSLVAAGLGKRDIVKRYIAIADFGGVIDYGYHNLDRGLLETLIERWRSEIHTFHLQIGEVTVTLEDVNVLQGLPIKGVFVSGCEQPSSLADHIVTYSTACGHLSWGSAMLTMLNRNHCNATSSNANNIHGALYILQLPAWSRITTIAPTILHPFDNRRPYVPCMV</sequence>
<evidence type="ECO:0000259" key="1">
    <source>
        <dbReference type="Pfam" id="PF07727"/>
    </source>
</evidence>
<organism evidence="3 4">
    <name type="scientific">Mikania micrantha</name>
    <name type="common">bitter vine</name>
    <dbReference type="NCBI Taxonomy" id="192012"/>
    <lineage>
        <taxon>Eukaryota</taxon>
        <taxon>Viridiplantae</taxon>
        <taxon>Streptophyta</taxon>
        <taxon>Embryophyta</taxon>
        <taxon>Tracheophyta</taxon>
        <taxon>Spermatophyta</taxon>
        <taxon>Magnoliopsida</taxon>
        <taxon>eudicotyledons</taxon>
        <taxon>Gunneridae</taxon>
        <taxon>Pentapetalae</taxon>
        <taxon>asterids</taxon>
        <taxon>campanulids</taxon>
        <taxon>Asterales</taxon>
        <taxon>Asteraceae</taxon>
        <taxon>Asteroideae</taxon>
        <taxon>Heliantheae alliance</taxon>
        <taxon>Eupatorieae</taxon>
        <taxon>Mikania</taxon>
    </lineage>
</organism>
<dbReference type="Pfam" id="PF07727">
    <property type="entry name" value="RVT_2"/>
    <property type="match status" value="2"/>
</dbReference>
<evidence type="ECO:0000313" key="3">
    <source>
        <dbReference type="EMBL" id="KAD4586270.1"/>
    </source>
</evidence>
<dbReference type="InterPro" id="IPR019557">
    <property type="entry name" value="AminoTfrase-like_pln_mobile"/>
</dbReference>
<dbReference type="SUPFAM" id="SSF56672">
    <property type="entry name" value="DNA/RNA polymerases"/>
    <property type="match status" value="1"/>
</dbReference>
<comment type="caution">
    <text evidence="3">The sequence shown here is derived from an EMBL/GenBank/DDBJ whole genome shotgun (WGS) entry which is preliminary data.</text>
</comment>
<feature type="domain" description="Aminotransferase-like plant mobile" evidence="2">
    <location>
        <begin position="362"/>
        <end position="420"/>
    </location>
</feature>
<name>A0A5N6NG42_9ASTR</name>
<dbReference type="InterPro" id="IPR013103">
    <property type="entry name" value="RVT_2"/>
</dbReference>
<dbReference type="InterPro" id="IPR043502">
    <property type="entry name" value="DNA/RNA_pol_sf"/>
</dbReference>
<dbReference type="Proteomes" id="UP000326396">
    <property type="component" value="Linkage Group LG2"/>
</dbReference>
<dbReference type="PANTHER" id="PTHR11439:SF495">
    <property type="entry name" value="REVERSE TRANSCRIPTASE, RNA-DEPENDENT DNA POLYMERASE-RELATED"/>
    <property type="match status" value="1"/>
</dbReference>
<dbReference type="AlphaFoldDB" id="A0A5N6NG42"/>
<proteinExistence type="predicted"/>
<feature type="domain" description="Reverse transcriptase Ty1/copia-type" evidence="1">
    <location>
        <begin position="98"/>
        <end position="155"/>
    </location>
</feature>
<dbReference type="Pfam" id="PF10536">
    <property type="entry name" value="PMD"/>
    <property type="match status" value="1"/>
</dbReference>